<comment type="caution">
    <text evidence="1">The sequence shown here is derived from an EMBL/GenBank/DDBJ whole genome shotgun (WGS) entry which is preliminary data.</text>
</comment>
<sequence>MLWSHPESTGALLIAFNGAVRRKKAKNPAEIFQRSTWVHDIDSDVLFLADPTLRSDNQISIGWGQGQPGAYAIPAMAQTAFSVAEHLGVASSKRVYYGSSAGGFQALQVAARDFGSCALVNNAQIDWTLYARQNVQAICQTSYHGRSAAEVTKAYPDRTSAARAFGEFENVPRTKYLLNTASQNDAAKQLPALVTELGAGTAPTGQRVDVSMYADPAGGHNPLPKSRTITEINQMLSEVSSAHE</sequence>
<dbReference type="Proteomes" id="UP000316406">
    <property type="component" value="Unassembled WGS sequence"/>
</dbReference>
<accession>A0A556C922</accession>
<dbReference type="AlphaFoldDB" id="A0A556C922"/>
<dbReference type="SUPFAM" id="SSF53474">
    <property type="entry name" value="alpha/beta-Hydrolases"/>
    <property type="match status" value="1"/>
</dbReference>
<dbReference type="RefSeq" id="WP_143923682.1">
    <property type="nucleotide sequence ID" value="NZ_VLTK01000010.1"/>
</dbReference>
<gene>
    <name evidence="1" type="ORF">FO013_16710</name>
</gene>
<evidence type="ECO:0000313" key="2">
    <source>
        <dbReference type="Proteomes" id="UP000316406"/>
    </source>
</evidence>
<keyword evidence="2" id="KW-1185">Reference proteome</keyword>
<evidence type="ECO:0000313" key="1">
    <source>
        <dbReference type="EMBL" id="TSI13949.1"/>
    </source>
</evidence>
<organism evidence="1 2">
    <name type="scientific">Brevibacterium aurantiacum</name>
    <dbReference type="NCBI Taxonomy" id="273384"/>
    <lineage>
        <taxon>Bacteria</taxon>
        <taxon>Bacillati</taxon>
        <taxon>Actinomycetota</taxon>
        <taxon>Actinomycetes</taxon>
        <taxon>Micrococcales</taxon>
        <taxon>Brevibacteriaceae</taxon>
        <taxon>Brevibacterium</taxon>
    </lineage>
</organism>
<dbReference type="OrthoDB" id="8421922at2"/>
<dbReference type="EMBL" id="VLTK01000010">
    <property type="protein sequence ID" value="TSI13949.1"/>
    <property type="molecule type" value="Genomic_DNA"/>
</dbReference>
<dbReference type="Gene3D" id="3.40.50.1820">
    <property type="entry name" value="alpha/beta hydrolase"/>
    <property type="match status" value="1"/>
</dbReference>
<name>A0A556C922_BREAU</name>
<dbReference type="InterPro" id="IPR029058">
    <property type="entry name" value="AB_hydrolase_fold"/>
</dbReference>
<protein>
    <recommendedName>
        <fullName evidence="3">Peptidase S9 prolyl oligopeptidase catalytic domain-containing protein</fullName>
    </recommendedName>
</protein>
<reference evidence="1 2" key="1">
    <citation type="submission" date="2019-07" db="EMBL/GenBank/DDBJ databases">
        <title>Draft genome sequence of Brevibacterium aurantiacum XU54 isolated from Xinjiang China.</title>
        <authorList>
            <person name="Xu X."/>
        </authorList>
    </citation>
    <scope>NUCLEOTIDE SEQUENCE [LARGE SCALE GENOMIC DNA]</scope>
    <source>
        <strain evidence="1 2">XU54</strain>
    </source>
</reference>
<evidence type="ECO:0008006" key="3">
    <source>
        <dbReference type="Google" id="ProtNLM"/>
    </source>
</evidence>
<proteinExistence type="predicted"/>